<dbReference type="AlphaFoldDB" id="A0A0G4IE85"/>
<keyword evidence="2" id="KW-0812">Transmembrane</keyword>
<proteinExistence type="predicted"/>
<keyword evidence="2" id="KW-0472">Membrane</keyword>
<dbReference type="EMBL" id="CDMZ01005890">
    <property type="protein sequence ID" value="CEM55582.1"/>
    <property type="molecule type" value="Genomic_DNA"/>
</dbReference>
<evidence type="ECO:0008006" key="4">
    <source>
        <dbReference type="Google" id="ProtNLM"/>
    </source>
</evidence>
<keyword evidence="2" id="KW-1133">Transmembrane helix</keyword>
<reference evidence="3" key="1">
    <citation type="submission" date="2014-11" db="EMBL/GenBank/DDBJ databases">
        <authorList>
            <person name="Otto D Thomas"/>
            <person name="Naeem Raeece"/>
        </authorList>
    </citation>
    <scope>NUCLEOTIDE SEQUENCE</scope>
</reference>
<evidence type="ECO:0000256" key="2">
    <source>
        <dbReference type="SAM" id="Phobius"/>
    </source>
</evidence>
<feature type="region of interest" description="Disordered" evidence="1">
    <location>
        <begin position="203"/>
        <end position="223"/>
    </location>
</feature>
<evidence type="ECO:0000256" key="1">
    <source>
        <dbReference type="SAM" id="MobiDB-lite"/>
    </source>
</evidence>
<name>A0A0G4IE85_9ALVE</name>
<evidence type="ECO:0000313" key="3">
    <source>
        <dbReference type="EMBL" id="CEM55582.1"/>
    </source>
</evidence>
<protein>
    <recommendedName>
        <fullName evidence="4">TLC domain-containing protein</fullName>
    </recommendedName>
</protein>
<dbReference type="VEuPathDB" id="CryptoDB:Cvel_13659"/>
<feature type="transmembrane region" description="Helical" evidence="2">
    <location>
        <begin position="261"/>
        <end position="281"/>
    </location>
</feature>
<organism evidence="3">
    <name type="scientific">Chromera velia CCMP2878</name>
    <dbReference type="NCBI Taxonomy" id="1169474"/>
    <lineage>
        <taxon>Eukaryota</taxon>
        <taxon>Sar</taxon>
        <taxon>Alveolata</taxon>
        <taxon>Colpodellida</taxon>
        <taxon>Chromeraceae</taxon>
        <taxon>Chromera</taxon>
    </lineage>
</organism>
<feature type="transmembrane region" description="Helical" evidence="2">
    <location>
        <begin position="85"/>
        <end position="104"/>
    </location>
</feature>
<feature type="transmembrane region" description="Helical" evidence="2">
    <location>
        <begin position="330"/>
        <end position="352"/>
    </location>
</feature>
<sequence length="372" mass="41293">MSWAEASCAHFASNGGFGDNQLGPFQLSSVGVAFVGALGAWKCCELLLDLLFSRGYFRLYSLWRGKGGEDARRTSRSLELFRLRFYFGIHNFICALGAACVSMLKASRFRRMCALGVFMFEVGFCVDDLVRAPLRGITIDVFLHHVFSIASIVTSLFLETPTTLLLYTCVAVQLSGAAYFKFRADMGEVVLVVGRQRVPAPDVPGSVAPSSAQADCGSGVRRGDQWGETVTEREKETALQAACRRESATFRMLSSCVIGRVGFSLPMVVFAAKNVFCRWWAARADLFRRFYLDVEGAGGGDASKSSPSFLDLLRLPDVLVKEEQLKEVPLFFFLYACILLYGLFVMSAIALYERWVTVRRKRRACIAELKAH</sequence>
<accession>A0A0G4IE85</accession>
<gene>
    <name evidence="3" type="ORF">Cvel_13659</name>
</gene>